<reference evidence="1" key="1">
    <citation type="submission" date="2014-09" db="EMBL/GenBank/DDBJ databases">
        <authorList>
            <person name="Magalhaes I.L.F."/>
            <person name="Oliveira U."/>
            <person name="Santos F.R."/>
            <person name="Vidigal T.H.D.A."/>
            <person name="Brescovit A.D."/>
            <person name="Santos A.J."/>
        </authorList>
    </citation>
    <scope>NUCLEOTIDE SEQUENCE</scope>
    <source>
        <tissue evidence="1">Shoot tissue taken approximately 20 cm above the soil surface</tissue>
    </source>
</reference>
<accession>A0A0A9BKT0</accession>
<name>A0A0A9BKT0_ARUDO</name>
<dbReference type="AlphaFoldDB" id="A0A0A9BKT0"/>
<proteinExistence type="predicted"/>
<protein>
    <submittedName>
        <fullName evidence="1">Uncharacterized protein</fullName>
    </submittedName>
</protein>
<dbReference type="EMBL" id="GBRH01238008">
    <property type="protein sequence ID" value="JAD59887.1"/>
    <property type="molecule type" value="Transcribed_RNA"/>
</dbReference>
<evidence type="ECO:0000313" key="1">
    <source>
        <dbReference type="EMBL" id="JAD59887.1"/>
    </source>
</evidence>
<organism evidence="1">
    <name type="scientific">Arundo donax</name>
    <name type="common">Giant reed</name>
    <name type="synonym">Donax arundinaceus</name>
    <dbReference type="NCBI Taxonomy" id="35708"/>
    <lineage>
        <taxon>Eukaryota</taxon>
        <taxon>Viridiplantae</taxon>
        <taxon>Streptophyta</taxon>
        <taxon>Embryophyta</taxon>
        <taxon>Tracheophyta</taxon>
        <taxon>Spermatophyta</taxon>
        <taxon>Magnoliopsida</taxon>
        <taxon>Liliopsida</taxon>
        <taxon>Poales</taxon>
        <taxon>Poaceae</taxon>
        <taxon>PACMAD clade</taxon>
        <taxon>Arundinoideae</taxon>
        <taxon>Arundineae</taxon>
        <taxon>Arundo</taxon>
    </lineage>
</organism>
<reference evidence="1" key="2">
    <citation type="journal article" date="2015" name="Data Brief">
        <title>Shoot transcriptome of the giant reed, Arundo donax.</title>
        <authorList>
            <person name="Barrero R.A."/>
            <person name="Guerrero F.D."/>
            <person name="Moolhuijzen P."/>
            <person name="Goolsby J.A."/>
            <person name="Tidwell J."/>
            <person name="Bellgard S.E."/>
            <person name="Bellgard M.I."/>
        </authorList>
    </citation>
    <scope>NUCLEOTIDE SEQUENCE</scope>
    <source>
        <tissue evidence="1">Shoot tissue taken approximately 20 cm above the soil surface</tissue>
    </source>
</reference>
<sequence length="39" mass="4554">MNEYPISASDLHLSWFSESLLKEEHLPSNLIHSYSIYCV</sequence>